<comment type="subcellular location">
    <subcellularLocation>
        <location evidence="8">Cytoplasm</location>
    </subcellularLocation>
</comment>
<evidence type="ECO:0000256" key="7">
    <source>
        <dbReference type="ARBA" id="ARBA00023150"/>
    </source>
</evidence>
<keyword evidence="7 8" id="KW-0501">Molybdenum cofactor biosynthesis</keyword>
<dbReference type="EMBL" id="MVHG01000037">
    <property type="protein sequence ID" value="ORA13293.1"/>
    <property type="molecule type" value="Genomic_DNA"/>
</dbReference>
<comment type="catalytic activity">
    <reaction evidence="8">
        <text>Mo-molybdopterin + GTP + H(+) = Mo-molybdopterin guanine dinucleotide + diphosphate</text>
        <dbReference type="Rhea" id="RHEA:34243"/>
        <dbReference type="ChEBI" id="CHEBI:15378"/>
        <dbReference type="ChEBI" id="CHEBI:33019"/>
        <dbReference type="ChEBI" id="CHEBI:37565"/>
        <dbReference type="ChEBI" id="CHEBI:71302"/>
        <dbReference type="ChEBI" id="CHEBI:71310"/>
        <dbReference type="EC" id="2.7.7.77"/>
    </reaction>
</comment>
<keyword evidence="6 8" id="KW-0342">GTP-binding</keyword>
<dbReference type="InterPro" id="IPR025877">
    <property type="entry name" value="MobA-like_NTP_Trfase"/>
</dbReference>
<dbReference type="HAMAP" id="MF_00316">
    <property type="entry name" value="MobA"/>
    <property type="match status" value="1"/>
</dbReference>
<dbReference type="PANTHER" id="PTHR19136">
    <property type="entry name" value="MOLYBDENUM COFACTOR GUANYLYLTRANSFERASE"/>
    <property type="match status" value="1"/>
</dbReference>
<dbReference type="InterPro" id="IPR029044">
    <property type="entry name" value="Nucleotide-diphossugar_trans"/>
</dbReference>
<organism evidence="10 11">
    <name type="scientific">Mycobacterium arosiense ATCC BAA-1401 = DSM 45069</name>
    <dbReference type="NCBI Taxonomy" id="1265311"/>
    <lineage>
        <taxon>Bacteria</taxon>
        <taxon>Bacillati</taxon>
        <taxon>Actinomycetota</taxon>
        <taxon>Actinomycetes</taxon>
        <taxon>Mycobacteriales</taxon>
        <taxon>Mycobacteriaceae</taxon>
        <taxon>Mycobacterium</taxon>
        <taxon>Mycobacterium avium complex (MAC)</taxon>
    </lineage>
</organism>
<dbReference type="GO" id="GO:0005737">
    <property type="term" value="C:cytoplasm"/>
    <property type="evidence" value="ECO:0007669"/>
    <property type="project" value="UniProtKB-SubCell"/>
</dbReference>
<keyword evidence="3 8" id="KW-0479">Metal-binding</keyword>
<comment type="cofactor">
    <cofactor evidence="8">
        <name>Mg(2+)</name>
        <dbReference type="ChEBI" id="CHEBI:18420"/>
    </cofactor>
</comment>
<feature type="binding site" evidence="8">
    <location>
        <position position="110"/>
    </location>
    <ligand>
        <name>GTP</name>
        <dbReference type="ChEBI" id="CHEBI:37565"/>
    </ligand>
</feature>
<dbReference type="EC" id="2.7.7.77" evidence="8"/>
<feature type="binding site" evidence="8">
    <location>
        <position position="78"/>
    </location>
    <ligand>
        <name>GTP</name>
        <dbReference type="ChEBI" id="CHEBI:37565"/>
    </ligand>
</feature>
<sequence length="204" mass="21243">MGEQVPDTKKAGSLAGIVLAGGESRRMGRDKATLPGPGGAATLLEYVAGVVAQRCEPVFVMAAPGQPLPAVQAQVIRDEVRGQGPLPATGRGLRAAAEAGARYAFVCAVDMPLLSADLIDELVQLAAETNAEIVLPWDGRSHYLASVYRTDLAERISGLVAGGARSMRALIDASDAQQIVLPESRFLANVNTESELLALAQARG</sequence>
<dbReference type="Gene3D" id="3.90.550.10">
    <property type="entry name" value="Spore Coat Polysaccharide Biosynthesis Protein SpsA, Chain A"/>
    <property type="match status" value="1"/>
</dbReference>
<comment type="caution">
    <text evidence="8">Lacks conserved residue(s) required for the propagation of feature annotation.</text>
</comment>
<dbReference type="CDD" id="cd02503">
    <property type="entry name" value="MobA"/>
    <property type="match status" value="1"/>
</dbReference>
<comment type="caution">
    <text evidence="10">The sequence shown here is derived from an EMBL/GenBank/DDBJ whole genome shotgun (WGS) entry which is preliminary data.</text>
</comment>
<comment type="function">
    <text evidence="8">Transfers a GMP moiety from GTP to Mo-molybdopterin (Mo-MPT) cofactor (Moco or molybdenum cofactor) to form Mo-molybdopterin guanine dinucleotide (Mo-MGD) cofactor.</text>
</comment>
<accession>A0A1W9ZET9</accession>
<evidence type="ECO:0000259" key="9">
    <source>
        <dbReference type="Pfam" id="PF12804"/>
    </source>
</evidence>
<dbReference type="AlphaFoldDB" id="A0A1W9ZET9"/>
<keyword evidence="2 8" id="KW-0808">Transferase</keyword>
<dbReference type="NCBIfam" id="NF001855">
    <property type="entry name" value="PRK00576.1"/>
    <property type="match status" value="1"/>
</dbReference>
<keyword evidence="4 8" id="KW-0547">Nucleotide-binding</keyword>
<gene>
    <name evidence="8" type="primary">mobA</name>
    <name evidence="10" type="ORF">BST14_15725</name>
</gene>
<feature type="binding site" evidence="8">
    <location>
        <position position="110"/>
    </location>
    <ligand>
        <name>Mg(2+)</name>
        <dbReference type="ChEBI" id="CHEBI:18420"/>
    </ligand>
</feature>
<dbReference type="SUPFAM" id="SSF53448">
    <property type="entry name" value="Nucleotide-diphospho-sugar transferases"/>
    <property type="match status" value="1"/>
</dbReference>
<dbReference type="Proteomes" id="UP000192707">
    <property type="component" value="Unassembled WGS sequence"/>
</dbReference>
<evidence type="ECO:0000256" key="4">
    <source>
        <dbReference type="ARBA" id="ARBA00022741"/>
    </source>
</evidence>
<keyword evidence="10" id="KW-0548">Nucleotidyltransferase</keyword>
<evidence type="ECO:0000256" key="2">
    <source>
        <dbReference type="ARBA" id="ARBA00022679"/>
    </source>
</evidence>
<dbReference type="PANTHER" id="PTHR19136:SF81">
    <property type="entry name" value="MOLYBDENUM COFACTOR GUANYLYLTRANSFERASE"/>
    <property type="match status" value="1"/>
</dbReference>
<dbReference type="GO" id="GO:0005525">
    <property type="term" value="F:GTP binding"/>
    <property type="evidence" value="ECO:0007669"/>
    <property type="project" value="UniProtKB-UniRule"/>
</dbReference>
<keyword evidence="5 8" id="KW-0460">Magnesium</keyword>
<dbReference type="Pfam" id="PF12804">
    <property type="entry name" value="NTP_transf_3"/>
    <property type="match status" value="1"/>
</dbReference>
<proteinExistence type="inferred from homology"/>
<feature type="binding site" evidence="8">
    <location>
        <position position="31"/>
    </location>
    <ligand>
        <name>GTP</name>
        <dbReference type="ChEBI" id="CHEBI:37565"/>
    </ligand>
</feature>
<protein>
    <recommendedName>
        <fullName evidence="8">Probable molybdenum cofactor guanylyltransferase</fullName>
        <shortName evidence="8">MoCo guanylyltransferase</shortName>
        <ecNumber evidence="8">2.7.7.77</ecNumber>
    </recommendedName>
    <alternativeName>
        <fullName evidence="8">GTP:molybdopterin guanylyltransferase</fullName>
    </alternativeName>
    <alternativeName>
        <fullName evidence="8">Mo-MPT guanylyltransferase</fullName>
    </alternativeName>
    <alternativeName>
        <fullName evidence="8">Molybdopterin guanylyltransferase</fullName>
    </alternativeName>
    <alternativeName>
        <fullName evidence="8">Molybdopterin-guanine dinucleotide synthase</fullName>
        <shortName evidence="8">MGD synthase</shortName>
    </alternativeName>
</protein>
<dbReference type="GO" id="GO:0061603">
    <property type="term" value="F:molybdenum cofactor guanylyltransferase activity"/>
    <property type="evidence" value="ECO:0007669"/>
    <property type="project" value="UniProtKB-EC"/>
</dbReference>
<feature type="domain" description="MobA-like NTP transferase" evidence="9">
    <location>
        <begin position="16"/>
        <end position="173"/>
    </location>
</feature>
<keyword evidence="11" id="KW-1185">Reference proteome</keyword>
<keyword evidence="1 8" id="KW-0963">Cytoplasm</keyword>
<name>A0A1W9ZET9_MYCAI</name>
<dbReference type="GO" id="GO:0006777">
    <property type="term" value="P:Mo-molybdopterin cofactor biosynthetic process"/>
    <property type="evidence" value="ECO:0007669"/>
    <property type="project" value="UniProtKB-KW"/>
</dbReference>
<evidence type="ECO:0000313" key="11">
    <source>
        <dbReference type="Proteomes" id="UP000192707"/>
    </source>
</evidence>
<dbReference type="OrthoDB" id="9788394at2"/>
<feature type="binding site" evidence="8">
    <location>
        <begin position="19"/>
        <end position="21"/>
    </location>
    <ligand>
        <name>GTP</name>
        <dbReference type="ChEBI" id="CHEBI:37565"/>
    </ligand>
</feature>
<dbReference type="GO" id="GO:0046872">
    <property type="term" value="F:metal ion binding"/>
    <property type="evidence" value="ECO:0007669"/>
    <property type="project" value="UniProtKB-KW"/>
</dbReference>
<reference evidence="10 11" key="1">
    <citation type="submission" date="2016-12" db="EMBL/GenBank/DDBJ databases">
        <title>The new phylogeny of genus Mycobacterium.</title>
        <authorList>
            <person name="Tortoli E."/>
            <person name="Trovato A."/>
            <person name="Cirillo D.M."/>
        </authorList>
    </citation>
    <scope>NUCLEOTIDE SEQUENCE [LARGE SCALE GENOMIC DNA]</scope>
    <source>
        <strain evidence="10 11">DSM 45069</strain>
    </source>
</reference>
<evidence type="ECO:0000256" key="6">
    <source>
        <dbReference type="ARBA" id="ARBA00023134"/>
    </source>
</evidence>
<evidence type="ECO:0000256" key="1">
    <source>
        <dbReference type="ARBA" id="ARBA00022490"/>
    </source>
</evidence>
<comment type="domain">
    <text evidence="8">The N-terminal domain determines nucleotide recognition and specific binding, while the C-terminal domain determines the specific binding to the target protein.</text>
</comment>
<evidence type="ECO:0000256" key="5">
    <source>
        <dbReference type="ARBA" id="ARBA00022842"/>
    </source>
</evidence>
<comment type="similarity">
    <text evidence="8">Belongs to the MobA family.</text>
</comment>
<evidence type="ECO:0000313" key="10">
    <source>
        <dbReference type="EMBL" id="ORA13293.1"/>
    </source>
</evidence>
<dbReference type="InterPro" id="IPR013482">
    <property type="entry name" value="Molybde_CF_guanTrfase"/>
</dbReference>
<evidence type="ECO:0000256" key="3">
    <source>
        <dbReference type="ARBA" id="ARBA00022723"/>
    </source>
</evidence>
<evidence type="ECO:0000256" key="8">
    <source>
        <dbReference type="HAMAP-Rule" id="MF_00316"/>
    </source>
</evidence>